<dbReference type="SUPFAM" id="SSF51219">
    <property type="entry name" value="TRAP-like"/>
    <property type="match status" value="1"/>
</dbReference>
<dbReference type="Gene3D" id="3.60.160.10">
    <property type="entry name" value="Mitochondrial biogenesis AIM24"/>
    <property type="match status" value="1"/>
</dbReference>
<dbReference type="PANTHER" id="PTHR43657">
    <property type="entry name" value="TRYPTOPHAN RNA-BINDING ATTENUATOR PROTEIN-LIKE PROTEIN"/>
    <property type="match status" value="1"/>
</dbReference>
<dbReference type="Proteomes" id="UP000004315">
    <property type="component" value="Unassembled WGS sequence"/>
</dbReference>
<dbReference type="InterPro" id="IPR036983">
    <property type="entry name" value="AIM24_sf"/>
</dbReference>
<accession>B7C908</accession>
<name>B7C908_9FIRM</name>
<dbReference type="HOGENOM" id="CLU_040551_4_1_9"/>
<evidence type="ECO:0000313" key="2">
    <source>
        <dbReference type="Proteomes" id="UP000004315"/>
    </source>
</evidence>
<dbReference type="InterPro" id="IPR002838">
    <property type="entry name" value="AIM24"/>
</dbReference>
<gene>
    <name evidence="1" type="ORF">EUBIFOR_00664</name>
</gene>
<dbReference type="eggNOG" id="COG2013">
    <property type="taxonomic scope" value="Bacteria"/>
</dbReference>
<dbReference type="AlphaFoldDB" id="B7C908"/>
<dbReference type="EMBL" id="ABYT01000043">
    <property type="protein sequence ID" value="EEC90760.1"/>
    <property type="molecule type" value="Genomic_DNA"/>
</dbReference>
<reference evidence="1 2" key="1">
    <citation type="submission" date="2008-11" db="EMBL/GenBank/DDBJ databases">
        <title>Draft genome sequence of Eubacterium biforme (DSM 3989).</title>
        <authorList>
            <person name="Sudarsanam P."/>
            <person name="Ley R."/>
            <person name="Guruge J."/>
            <person name="Turnbaugh P.J."/>
            <person name="Mahowald M."/>
            <person name="Liep D."/>
            <person name="Gordon J."/>
        </authorList>
    </citation>
    <scope>NUCLEOTIDE SEQUENCE [LARGE SCALE GENOMIC DNA]</scope>
    <source>
        <strain evidence="1 2">DSM 3989</strain>
    </source>
</reference>
<dbReference type="Pfam" id="PF01987">
    <property type="entry name" value="AIM24"/>
    <property type="match status" value="1"/>
</dbReference>
<proteinExistence type="predicted"/>
<dbReference type="PANTHER" id="PTHR43657:SF1">
    <property type="entry name" value="ALTERED INHERITANCE OF MITOCHONDRIA PROTEIN 24, MITOCHONDRIAL"/>
    <property type="match status" value="1"/>
</dbReference>
<comment type="caution">
    <text evidence="1">The sequence shown here is derived from an EMBL/GenBank/DDBJ whole genome shotgun (WGS) entry which is preliminary data.</text>
</comment>
<sequence length="250" mass="27060">MLNSHTLDTIEERKGDHTMDYKIKGDSDCPIVEINLQNNETIKIERGSMAYMSNVTIEGKMNSNKKGLGGVLGAIGRSLTSGESMFITEATGTSHDGLLGIAPSIPGKIVCLEVNSQNHYYLNNGAFLACDNSVSYEMKTQSVGKALFGGTGGFFVMHTFGQGDLLINAYGDIMEINVDDAHPITIDNEHVIAWDDSLDYEIKIASGTFGFTTGEGLVNVFHGNGKVYIQSRNLHSLADALTPFIPQTKD</sequence>
<protein>
    <submittedName>
        <fullName evidence="1">TIGR00266 family protein</fullName>
    </submittedName>
</protein>
<organism evidence="1 2">
    <name type="scientific">Holdemanella biformis DSM 3989</name>
    <dbReference type="NCBI Taxonomy" id="518637"/>
    <lineage>
        <taxon>Bacteria</taxon>
        <taxon>Bacillati</taxon>
        <taxon>Bacillota</taxon>
        <taxon>Erysipelotrichia</taxon>
        <taxon>Erysipelotrichales</taxon>
        <taxon>Erysipelotrichaceae</taxon>
        <taxon>Holdemanella</taxon>
    </lineage>
</organism>
<dbReference type="InterPro" id="IPR016031">
    <property type="entry name" value="Trp_RNA-bd_attenuator-like_dom"/>
</dbReference>
<dbReference type="NCBIfam" id="TIGR00266">
    <property type="entry name" value="TIGR00266 family protein"/>
    <property type="match status" value="1"/>
</dbReference>
<keyword evidence="2" id="KW-1185">Reference proteome</keyword>
<evidence type="ECO:0000313" key="1">
    <source>
        <dbReference type="EMBL" id="EEC90760.1"/>
    </source>
</evidence>